<evidence type="ECO:0000256" key="8">
    <source>
        <dbReference type="ARBA" id="ARBA00023136"/>
    </source>
</evidence>
<dbReference type="Proteomes" id="UP000521676">
    <property type="component" value="Unassembled WGS sequence"/>
</dbReference>
<feature type="region of interest" description="Disordered" evidence="11">
    <location>
        <begin position="439"/>
        <end position="474"/>
    </location>
</feature>
<dbReference type="PROSITE" id="PS51371">
    <property type="entry name" value="CBS"/>
    <property type="match status" value="2"/>
</dbReference>
<feature type="transmembrane region" description="Helical" evidence="12">
    <location>
        <begin position="107"/>
        <end position="127"/>
    </location>
</feature>
<evidence type="ECO:0000256" key="1">
    <source>
        <dbReference type="ARBA" id="ARBA00004651"/>
    </source>
</evidence>
<dbReference type="FunFam" id="3.10.580.10:FF:000002">
    <property type="entry name" value="Magnesium/cobalt efflux protein CorC"/>
    <property type="match status" value="1"/>
</dbReference>
<dbReference type="Proteomes" id="UP001431572">
    <property type="component" value="Chromosome 2"/>
</dbReference>
<dbReference type="InterPro" id="IPR016169">
    <property type="entry name" value="FAD-bd_PCMH_sub2"/>
</dbReference>
<dbReference type="RefSeq" id="WP_341471311.1">
    <property type="nucleotide sequence ID" value="NZ_CP128400.1"/>
</dbReference>
<dbReference type="InterPro" id="IPR046342">
    <property type="entry name" value="CBS_dom_sf"/>
</dbReference>
<protein>
    <submittedName>
        <fullName evidence="16">Hemolysin family protein</fullName>
    </submittedName>
    <submittedName>
        <fullName evidence="15">HlyC/CorC family transporter</fullName>
    </submittedName>
</protein>
<dbReference type="Pfam" id="PF00571">
    <property type="entry name" value="CBS"/>
    <property type="match status" value="2"/>
</dbReference>
<keyword evidence="8 10" id="KW-0472">Membrane</keyword>
<evidence type="ECO:0000256" key="3">
    <source>
        <dbReference type="ARBA" id="ARBA00022475"/>
    </source>
</evidence>
<comment type="subcellular location">
    <subcellularLocation>
        <location evidence="1">Cell membrane</location>
        <topology evidence="1">Multi-pass membrane protein</topology>
    </subcellularLocation>
</comment>
<evidence type="ECO:0000313" key="18">
    <source>
        <dbReference type="Proteomes" id="UP001431572"/>
    </source>
</evidence>
<evidence type="ECO:0000256" key="7">
    <source>
        <dbReference type="ARBA" id="ARBA00023122"/>
    </source>
</evidence>
<dbReference type="PROSITE" id="PS51846">
    <property type="entry name" value="CNNM"/>
    <property type="match status" value="1"/>
</dbReference>
<dbReference type="CDD" id="cd04590">
    <property type="entry name" value="CBS_pair_CorC_HlyC_assoc"/>
    <property type="match status" value="1"/>
</dbReference>
<dbReference type="Pfam" id="PF03471">
    <property type="entry name" value="CorC_HlyC"/>
    <property type="match status" value="1"/>
</dbReference>
<accession>A0A8T7M5Z7</accession>
<feature type="transmembrane region" description="Helical" evidence="12">
    <location>
        <begin position="61"/>
        <end position="80"/>
    </location>
</feature>
<evidence type="ECO:0000256" key="12">
    <source>
        <dbReference type="SAM" id="Phobius"/>
    </source>
</evidence>
<evidence type="ECO:0000259" key="14">
    <source>
        <dbReference type="PROSITE" id="PS51846"/>
    </source>
</evidence>
<evidence type="ECO:0000256" key="11">
    <source>
        <dbReference type="SAM" id="MobiDB-lite"/>
    </source>
</evidence>
<dbReference type="SUPFAM" id="SSF56176">
    <property type="entry name" value="FAD-binding/transporter-associated domain-like"/>
    <property type="match status" value="1"/>
</dbReference>
<keyword evidence="18" id="KW-1185">Reference proteome</keyword>
<dbReference type="InterPro" id="IPR044751">
    <property type="entry name" value="Ion_transp-like_CBS"/>
</dbReference>
<evidence type="ECO:0000256" key="6">
    <source>
        <dbReference type="ARBA" id="ARBA00022989"/>
    </source>
</evidence>
<name>A0A8T7M5Z7_9CHLR</name>
<dbReference type="InterPro" id="IPR005170">
    <property type="entry name" value="Transptr-assoc_dom"/>
</dbReference>
<dbReference type="InterPro" id="IPR000644">
    <property type="entry name" value="CBS_dom"/>
</dbReference>
<dbReference type="EMBL" id="JACATZ010000003">
    <property type="protein sequence ID" value="NWJ47514.1"/>
    <property type="molecule type" value="Genomic_DNA"/>
</dbReference>
<evidence type="ECO:0000256" key="9">
    <source>
        <dbReference type="PROSITE-ProRule" id="PRU00703"/>
    </source>
</evidence>
<evidence type="ECO:0000256" key="4">
    <source>
        <dbReference type="ARBA" id="ARBA00022692"/>
    </source>
</evidence>
<dbReference type="Gene3D" id="3.30.465.10">
    <property type="match status" value="1"/>
</dbReference>
<evidence type="ECO:0000256" key="10">
    <source>
        <dbReference type="PROSITE-ProRule" id="PRU01193"/>
    </source>
</evidence>
<dbReference type="EMBL" id="CP128400">
    <property type="protein sequence ID" value="WJW69427.1"/>
    <property type="molecule type" value="Genomic_DNA"/>
</dbReference>
<dbReference type="InterPro" id="IPR036318">
    <property type="entry name" value="FAD-bd_PCMH-like_sf"/>
</dbReference>
<dbReference type="AlphaFoldDB" id="A0A8T7M5Z7"/>
<feature type="domain" description="CBS" evidence="13">
    <location>
        <begin position="292"/>
        <end position="349"/>
    </location>
</feature>
<reference evidence="15 17" key="1">
    <citation type="submission" date="2020-06" db="EMBL/GenBank/DDBJ databases">
        <title>Anoxygenic phototrophic Chloroflexota member uses a Type I reaction center.</title>
        <authorList>
            <person name="Tsuji J.M."/>
            <person name="Shaw N.A."/>
            <person name="Nagashima S."/>
            <person name="Venkiteswaran J."/>
            <person name="Schiff S.L."/>
            <person name="Hanada S."/>
            <person name="Tank M."/>
            <person name="Neufeld J.D."/>
        </authorList>
    </citation>
    <scope>NUCLEOTIDE SEQUENCE [LARGE SCALE GENOMIC DNA]</scope>
    <source>
        <strain evidence="15">L227-S17</strain>
    </source>
</reference>
<organism evidence="15 17">
    <name type="scientific">Candidatus Chlorohelix allophototropha</name>
    <dbReference type="NCBI Taxonomy" id="3003348"/>
    <lineage>
        <taxon>Bacteria</taxon>
        <taxon>Bacillati</taxon>
        <taxon>Chloroflexota</taxon>
        <taxon>Chloroflexia</taxon>
        <taxon>Candidatus Chloroheliales</taxon>
        <taxon>Candidatus Chloroheliaceae</taxon>
        <taxon>Candidatus Chlorohelix</taxon>
    </lineage>
</organism>
<feature type="transmembrane region" description="Helical" evidence="12">
    <location>
        <begin position="6"/>
        <end position="30"/>
    </location>
</feature>
<evidence type="ECO:0000313" key="15">
    <source>
        <dbReference type="EMBL" id="NWJ47514.1"/>
    </source>
</evidence>
<dbReference type="GO" id="GO:0050660">
    <property type="term" value="F:flavin adenine dinucleotide binding"/>
    <property type="evidence" value="ECO:0007669"/>
    <property type="project" value="InterPro"/>
</dbReference>
<dbReference type="InterPro" id="IPR051676">
    <property type="entry name" value="UPF0053_domain"/>
</dbReference>
<dbReference type="PANTHER" id="PTHR43099:SF5">
    <property type="entry name" value="HLYC_CORC FAMILY TRANSPORTER"/>
    <property type="match status" value="1"/>
</dbReference>
<keyword evidence="5" id="KW-0677">Repeat</keyword>
<feature type="domain" description="CBS" evidence="13">
    <location>
        <begin position="225"/>
        <end position="285"/>
    </location>
</feature>
<dbReference type="PANTHER" id="PTHR43099">
    <property type="entry name" value="UPF0053 PROTEIN YRKA"/>
    <property type="match status" value="1"/>
</dbReference>
<evidence type="ECO:0000259" key="13">
    <source>
        <dbReference type="PROSITE" id="PS51371"/>
    </source>
</evidence>
<keyword evidence="4 10" id="KW-0812">Transmembrane</keyword>
<dbReference type="SMART" id="SM00116">
    <property type="entry name" value="CBS"/>
    <property type="match status" value="2"/>
</dbReference>
<dbReference type="Pfam" id="PF01595">
    <property type="entry name" value="CNNM"/>
    <property type="match status" value="1"/>
</dbReference>
<dbReference type="GO" id="GO:0005886">
    <property type="term" value="C:plasma membrane"/>
    <property type="evidence" value="ECO:0007669"/>
    <property type="project" value="UniProtKB-SubCell"/>
</dbReference>
<evidence type="ECO:0000313" key="17">
    <source>
        <dbReference type="Proteomes" id="UP000521676"/>
    </source>
</evidence>
<keyword evidence="6 10" id="KW-1133">Transmembrane helix</keyword>
<reference evidence="16" key="2">
    <citation type="journal article" date="2024" name="Nature">
        <title>Anoxygenic phototroph of the Chloroflexota uses a type I reaction centre.</title>
        <authorList>
            <person name="Tsuji J.M."/>
            <person name="Shaw N.A."/>
            <person name="Nagashima S."/>
            <person name="Venkiteswaran J.J."/>
            <person name="Schiff S.L."/>
            <person name="Watanabe T."/>
            <person name="Fukui M."/>
            <person name="Hanada S."/>
            <person name="Tank M."/>
            <person name="Neufeld J.D."/>
        </authorList>
    </citation>
    <scope>NUCLEOTIDE SEQUENCE</scope>
    <source>
        <strain evidence="16">L227-S17</strain>
    </source>
</reference>
<sequence length="474" mass="52158">MDTGSIFGLLAVVLLVSANGFFVAGEFALVKVRTTRIDQLVAEGKRSALLVQSELNRLDNYIAATQLGITLASLALGWVGEPAVAHLLEPLFIGIAGEAAEPVAHSVAIAIGFALITCFHIVLGELVPKSIALQRAENVALFVSRPLYIFAVVFRPFIIFMNGVAGTVVRLLGLSISGEHASVHSVEELEMLVTQSREAGVLDRQEEKLLRRVFDFGDKTVNQIMMPRTEIVGVSKDSTLEQLVEMAADERYTRFPVYDNTLDNIIGVIHVKDLFPLLRNRVLDKPFNLLNVMRPVLKVPETVLVEDLLTQMQSKQAHLIVVIDEYGGTAGIVTMEDIMEEIVGEVQDEFDTREEGSRLEVELSPDGSSSVDGLMALPDFAERFGVEFEETDYETIAGFVFGELGRTAGVGDEITLGQYNLRVEEMDNLRIARLKVERLETHSETEEKPADSPEALSKKVTTDKLKDSQNSKVA</sequence>
<dbReference type="Gene3D" id="3.10.580.10">
    <property type="entry name" value="CBS-domain"/>
    <property type="match status" value="1"/>
</dbReference>
<feature type="transmembrane region" description="Helical" evidence="12">
    <location>
        <begin position="147"/>
        <end position="172"/>
    </location>
</feature>
<evidence type="ECO:0000256" key="2">
    <source>
        <dbReference type="ARBA" id="ARBA00006337"/>
    </source>
</evidence>
<evidence type="ECO:0000313" key="16">
    <source>
        <dbReference type="EMBL" id="WJW69427.1"/>
    </source>
</evidence>
<keyword evidence="7 9" id="KW-0129">CBS domain</keyword>
<feature type="domain" description="CNNM transmembrane" evidence="14">
    <location>
        <begin position="1"/>
        <end position="206"/>
    </location>
</feature>
<proteinExistence type="inferred from homology"/>
<comment type="similarity">
    <text evidence="2">Belongs to the UPF0053 family.</text>
</comment>
<dbReference type="SMART" id="SM01091">
    <property type="entry name" value="CorC_HlyC"/>
    <property type="match status" value="1"/>
</dbReference>
<keyword evidence="3" id="KW-1003">Cell membrane</keyword>
<dbReference type="SUPFAM" id="SSF54631">
    <property type="entry name" value="CBS-domain pair"/>
    <property type="match status" value="1"/>
</dbReference>
<gene>
    <name evidence="15" type="ORF">HXX08_16775</name>
    <name evidence="16" type="ORF">OZ401_003037</name>
</gene>
<evidence type="ECO:0000256" key="5">
    <source>
        <dbReference type="ARBA" id="ARBA00022737"/>
    </source>
</evidence>
<dbReference type="InterPro" id="IPR002550">
    <property type="entry name" value="CNNM"/>
</dbReference>